<gene>
    <name evidence="6" type="ORF">M378DRAFT_69950</name>
</gene>
<keyword evidence="7" id="KW-1185">Reference proteome</keyword>
<dbReference type="InterPro" id="IPR001841">
    <property type="entry name" value="Znf_RING"/>
</dbReference>
<evidence type="ECO:0000256" key="1">
    <source>
        <dbReference type="ARBA" id="ARBA00022723"/>
    </source>
</evidence>
<evidence type="ECO:0000256" key="3">
    <source>
        <dbReference type="ARBA" id="ARBA00022833"/>
    </source>
</evidence>
<dbReference type="GO" id="GO:0008270">
    <property type="term" value="F:zinc ion binding"/>
    <property type="evidence" value="ECO:0007669"/>
    <property type="project" value="UniProtKB-KW"/>
</dbReference>
<dbReference type="PROSITE" id="PS50089">
    <property type="entry name" value="ZF_RING_2"/>
    <property type="match status" value="1"/>
</dbReference>
<dbReference type="AlphaFoldDB" id="A0A0C2XIL8"/>
<dbReference type="InterPro" id="IPR013083">
    <property type="entry name" value="Znf_RING/FYVE/PHD"/>
</dbReference>
<evidence type="ECO:0000256" key="2">
    <source>
        <dbReference type="ARBA" id="ARBA00022771"/>
    </source>
</evidence>
<sequence>MSSKDPRRSQRITPTELLRREKSVLLREQECKRKSDELNERTLLLSKREDEVTVMLAQMAEREARAALNDLEEHFTCPLCYEIMAHPISLSPGQCGHTFCATCILKWFFSRLHRPCGGWHEPVDCPMCRTHLIVTPERPPRPNITFPFVPNRIASSMLESLVQKLARSALTPVIKKEDIDGSWVSEACTAECVRFTPKPKEEGISTEIILWGEGGSLRAEWLRKDRDGRREINDLLQRWENLESDDFIDLKHKFGV</sequence>
<dbReference type="InterPro" id="IPR027370">
    <property type="entry name" value="Znf-RING_euk"/>
</dbReference>
<name>A0A0C2XIL8_AMAMK</name>
<keyword evidence="3" id="KW-0862">Zinc</keyword>
<dbReference type="Pfam" id="PF13445">
    <property type="entry name" value="zf-RING_UBOX"/>
    <property type="match status" value="1"/>
</dbReference>
<evidence type="ECO:0000313" key="7">
    <source>
        <dbReference type="Proteomes" id="UP000054549"/>
    </source>
</evidence>
<feature type="domain" description="RING-type" evidence="5">
    <location>
        <begin position="77"/>
        <end position="129"/>
    </location>
</feature>
<dbReference type="Proteomes" id="UP000054549">
    <property type="component" value="Unassembled WGS sequence"/>
</dbReference>
<protein>
    <recommendedName>
        <fullName evidence="5">RING-type domain-containing protein</fullName>
    </recommendedName>
</protein>
<dbReference type="OrthoDB" id="6105938at2759"/>
<dbReference type="InterPro" id="IPR017907">
    <property type="entry name" value="Znf_RING_CS"/>
</dbReference>
<dbReference type="SUPFAM" id="SSF57850">
    <property type="entry name" value="RING/U-box"/>
    <property type="match status" value="1"/>
</dbReference>
<accession>A0A0C2XIL8</accession>
<dbReference type="HOGENOM" id="CLU_064533_0_0_1"/>
<evidence type="ECO:0000313" key="6">
    <source>
        <dbReference type="EMBL" id="KIL69326.1"/>
    </source>
</evidence>
<dbReference type="STRING" id="946122.A0A0C2XIL8"/>
<dbReference type="SMART" id="SM00184">
    <property type="entry name" value="RING"/>
    <property type="match status" value="1"/>
</dbReference>
<dbReference type="PROSITE" id="PS00518">
    <property type="entry name" value="ZF_RING_1"/>
    <property type="match status" value="1"/>
</dbReference>
<keyword evidence="1" id="KW-0479">Metal-binding</keyword>
<evidence type="ECO:0000256" key="4">
    <source>
        <dbReference type="PROSITE-ProRule" id="PRU00175"/>
    </source>
</evidence>
<reference evidence="6 7" key="1">
    <citation type="submission" date="2014-04" db="EMBL/GenBank/DDBJ databases">
        <title>Evolutionary Origins and Diversification of the Mycorrhizal Mutualists.</title>
        <authorList>
            <consortium name="DOE Joint Genome Institute"/>
            <consortium name="Mycorrhizal Genomics Consortium"/>
            <person name="Kohler A."/>
            <person name="Kuo A."/>
            <person name="Nagy L.G."/>
            <person name="Floudas D."/>
            <person name="Copeland A."/>
            <person name="Barry K.W."/>
            <person name="Cichocki N."/>
            <person name="Veneault-Fourrey C."/>
            <person name="LaButti K."/>
            <person name="Lindquist E.A."/>
            <person name="Lipzen A."/>
            <person name="Lundell T."/>
            <person name="Morin E."/>
            <person name="Murat C."/>
            <person name="Riley R."/>
            <person name="Ohm R."/>
            <person name="Sun H."/>
            <person name="Tunlid A."/>
            <person name="Henrissat B."/>
            <person name="Grigoriev I.V."/>
            <person name="Hibbett D.S."/>
            <person name="Martin F."/>
        </authorList>
    </citation>
    <scope>NUCLEOTIDE SEQUENCE [LARGE SCALE GENOMIC DNA]</scope>
    <source>
        <strain evidence="6 7">Koide BX008</strain>
    </source>
</reference>
<keyword evidence="2 4" id="KW-0863">Zinc-finger</keyword>
<dbReference type="Gene3D" id="3.30.40.10">
    <property type="entry name" value="Zinc/RING finger domain, C3HC4 (zinc finger)"/>
    <property type="match status" value="1"/>
</dbReference>
<dbReference type="InParanoid" id="A0A0C2XIL8"/>
<dbReference type="EMBL" id="KN818226">
    <property type="protein sequence ID" value="KIL69326.1"/>
    <property type="molecule type" value="Genomic_DNA"/>
</dbReference>
<proteinExistence type="predicted"/>
<evidence type="ECO:0000259" key="5">
    <source>
        <dbReference type="PROSITE" id="PS50089"/>
    </source>
</evidence>
<organism evidence="6 7">
    <name type="scientific">Amanita muscaria (strain Koide BX008)</name>
    <dbReference type="NCBI Taxonomy" id="946122"/>
    <lineage>
        <taxon>Eukaryota</taxon>
        <taxon>Fungi</taxon>
        <taxon>Dikarya</taxon>
        <taxon>Basidiomycota</taxon>
        <taxon>Agaricomycotina</taxon>
        <taxon>Agaricomycetes</taxon>
        <taxon>Agaricomycetidae</taxon>
        <taxon>Agaricales</taxon>
        <taxon>Pluteineae</taxon>
        <taxon>Amanitaceae</taxon>
        <taxon>Amanita</taxon>
    </lineage>
</organism>